<dbReference type="AlphaFoldDB" id="A0A7V4WWQ3"/>
<comment type="caution">
    <text evidence="1">The sequence shown here is derived from an EMBL/GenBank/DDBJ whole genome shotgun (WGS) entry which is preliminary data.</text>
</comment>
<name>A0A7V4WWQ3_CALAY</name>
<evidence type="ECO:0000313" key="1">
    <source>
        <dbReference type="EMBL" id="HGY57168.1"/>
    </source>
</evidence>
<dbReference type="Proteomes" id="UP000885779">
    <property type="component" value="Unassembled WGS sequence"/>
</dbReference>
<organism evidence="1">
    <name type="scientific">Caldithrix abyssi</name>
    <dbReference type="NCBI Taxonomy" id="187145"/>
    <lineage>
        <taxon>Bacteria</taxon>
        <taxon>Pseudomonadati</taxon>
        <taxon>Calditrichota</taxon>
        <taxon>Calditrichia</taxon>
        <taxon>Calditrichales</taxon>
        <taxon>Calditrichaceae</taxon>
        <taxon>Caldithrix</taxon>
    </lineage>
</organism>
<reference evidence="1" key="1">
    <citation type="journal article" date="2020" name="mSystems">
        <title>Genome- and Community-Level Interaction Insights into Carbon Utilization and Element Cycling Functions of Hydrothermarchaeota in Hydrothermal Sediment.</title>
        <authorList>
            <person name="Zhou Z."/>
            <person name="Liu Y."/>
            <person name="Xu W."/>
            <person name="Pan J."/>
            <person name="Luo Z.H."/>
            <person name="Li M."/>
        </authorList>
    </citation>
    <scope>NUCLEOTIDE SEQUENCE [LARGE SCALE GENOMIC DNA]</scope>
    <source>
        <strain evidence="1">HyVt-577</strain>
    </source>
</reference>
<protein>
    <submittedName>
        <fullName evidence="1">DUF1670 domain-containing protein</fullName>
    </submittedName>
</protein>
<proteinExistence type="predicted"/>
<sequence>MRPQSTGLSHKTIILDLYFDGCSTPEIAGKTKHSNEAVDRYIRYNQRVEIL</sequence>
<dbReference type="InterPro" id="IPR012872">
    <property type="entry name" value="DUF1670"/>
</dbReference>
<dbReference type="Pfam" id="PF07900">
    <property type="entry name" value="DUF1670"/>
    <property type="match status" value="1"/>
</dbReference>
<gene>
    <name evidence="1" type="ORF">ENK44_15780</name>
</gene>
<dbReference type="EMBL" id="DRQG01000147">
    <property type="protein sequence ID" value="HGY57168.1"/>
    <property type="molecule type" value="Genomic_DNA"/>
</dbReference>
<accession>A0A7V4WWQ3</accession>